<evidence type="ECO:0000313" key="2">
    <source>
        <dbReference type="EMBL" id="GJT26163.1"/>
    </source>
</evidence>
<reference evidence="2" key="1">
    <citation type="journal article" date="2022" name="Int. J. Mol. Sci.">
        <title>Draft Genome of Tanacetum Coccineum: Genomic Comparison of Closely Related Tanacetum-Family Plants.</title>
        <authorList>
            <person name="Yamashiro T."/>
            <person name="Shiraishi A."/>
            <person name="Nakayama K."/>
            <person name="Satake H."/>
        </authorList>
    </citation>
    <scope>NUCLEOTIDE SEQUENCE</scope>
</reference>
<reference evidence="2" key="2">
    <citation type="submission" date="2022-01" db="EMBL/GenBank/DDBJ databases">
        <authorList>
            <person name="Yamashiro T."/>
            <person name="Shiraishi A."/>
            <person name="Satake H."/>
            <person name="Nakayama K."/>
        </authorList>
    </citation>
    <scope>NUCLEOTIDE SEQUENCE</scope>
</reference>
<dbReference type="EMBL" id="BQNB010014269">
    <property type="protein sequence ID" value="GJT26163.1"/>
    <property type="molecule type" value="Genomic_DNA"/>
</dbReference>
<proteinExistence type="predicted"/>
<feature type="region of interest" description="Disordered" evidence="1">
    <location>
        <begin position="28"/>
        <end position="49"/>
    </location>
</feature>
<evidence type="ECO:0000256" key="1">
    <source>
        <dbReference type="SAM" id="MobiDB-lite"/>
    </source>
</evidence>
<keyword evidence="3" id="KW-1185">Reference proteome</keyword>
<protein>
    <recommendedName>
        <fullName evidence="4">Retrotransposon gag domain-containing protein</fullName>
    </recommendedName>
</protein>
<feature type="compositionally biased region" description="Low complexity" evidence="1">
    <location>
        <begin position="33"/>
        <end position="49"/>
    </location>
</feature>
<gene>
    <name evidence="2" type="ORF">Tco_0906438</name>
</gene>
<dbReference type="Proteomes" id="UP001151760">
    <property type="component" value="Unassembled WGS sequence"/>
</dbReference>
<evidence type="ECO:0008006" key="4">
    <source>
        <dbReference type="Google" id="ProtNLM"/>
    </source>
</evidence>
<accession>A0ABQ5CIU5</accession>
<organism evidence="2 3">
    <name type="scientific">Tanacetum coccineum</name>
    <dbReference type="NCBI Taxonomy" id="301880"/>
    <lineage>
        <taxon>Eukaryota</taxon>
        <taxon>Viridiplantae</taxon>
        <taxon>Streptophyta</taxon>
        <taxon>Embryophyta</taxon>
        <taxon>Tracheophyta</taxon>
        <taxon>Spermatophyta</taxon>
        <taxon>Magnoliopsida</taxon>
        <taxon>eudicotyledons</taxon>
        <taxon>Gunneridae</taxon>
        <taxon>Pentapetalae</taxon>
        <taxon>asterids</taxon>
        <taxon>campanulids</taxon>
        <taxon>Asterales</taxon>
        <taxon>Asteraceae</taxon>
        <taxon>Asteroideae</taxon>
        <taxon>Anthemideae</taxon>
        <taxon>Anthemidinae</taxon>
        <taxon>Tanacetum</taxon>
    </lineage>
</organism>
<sequence length="126" mass="14319">MPTTRSGMTSYAIDQLIAQRMAEAFTNHEEKQNNGNGSENGNGNHNETNWNTLMKRMINWGGTELEQATRWWFEKIESVFHISNCTTNCQVKFATYTLTDGALTWWKSHVKTAGIDAAYEIDHGKS</sequence>
<evidence type="ECO:0000313" key="3">
    <source>
        <dbReference type="Proteomes" id="UP001151760"/>
    </source>
</evidence>
<comment type="caution">
    <text evidence="2">The sequence shown here is derived from an EMBL/GenBank/DDBJ whole genome shotgun (WGS) entry which is preliminary data.</text>
</comment>
<name>A0ABQ5CIU5_9ASTR</name>